<dbReference type="InterPro" id="IPR017441">
    <property type="entry name" value="Protein_kinase_ATP_BS"/>
</dbReference>
<evidence type="ECO:0000259" key="8">
    <source>
        <dbReference type="PROSITE" id="PS50011"/>
    </source>
</evidence>
<dbReference type="RefSeq" id="WP_103883459.1">
    <property type="nucleotide sequence ID" value="NZ_FNVU01000001.1"/>
</dbReference>
<keyword evidence="7" id="KW-0472">Membrane</keyword>
<dbReference type="Gene3D" id="1.10.510.10">
    <property type="entry name" value="Transferase(Phosphotransferase) domain 1"/>
    <property type="match status" value="1"/>
</dbReference>
<dbReference type="InterPro" id="IPR000719">
    <property type="entry name" value="Prot_kinase_dom"/>
</dbReference>
<dbReference type="Gene3D" id="3.30.200.20">
    <property type="entry name" value="Phosphorylase Kinase, domain 1"/>
    <property type="match status" value="1"/>
</dbReference>
<evidence type="ECO:0000313" key="10">
    <source>
        <dbReference type="Proteomes" id="UP000236754"/>
    </source>
</evidence>
<evidence type="ECO:0000313" key="9">
    <source>
        <dbReference type="EMBL" id="SEF45626.1"/>
    </source>
</evidence>
<accession>A0A1H5S4T0</accession>
<dbReference type="PROSITE" id="PS00107">
    <property type="entry name" value="PROTEIN_KINASE_ATP"/>
    <property type="match status" value="1"/>
</dbReference>
<evidence type="ECO:0000256" key="6">
    <source>
        <dbReference type="SAM" id="MobiDB-lite"/>
    </source>
</evidence>
<dbReference type="SMART" id="SM00220">
    <property type="entry name" value="S_TKc"/>
    <property type="match status" value="1"/>
</dbReference>
<dbReference type="InterPro" id="IPR011053">
    <property type="entry name" value="Single_hybrid_motif"/>
</dbReference>
<dbReference type="OrthoDB" id="9762169at2"/>
<dbReference type="PROSITE" id="PS50011">
    <property type="entry name" value="PROTEIN_KINASE_DOM"/>
    <property type="match status" value="1"/>
</dbReference>
<reference evidence="9 10" key="1">
    <citation type="submission" date="2016-10" db="EMBL/GenBank/DDBJ databases">
        <authorList>
            <person name="de Groot N.N."/>
        </authorList>
    </citation>
    <scope>NUCLEOTIDE SEQUENCE [LARGE SCALE GENOMIC DNA]</scope>
    <source>
        <strain evidence="9 10">CGMCC 4.2023</strain>
    </source>
</reference>
<dbReference type="SUPFAM" id="SSF56112">
    <property type="entry name" value="Protein kinase-like (PK-like)"/>
    <property type="match status" value="1"/>
</dbReference>
<dbReference type="Pfam" id="PF00069">
    <property type="entry name" value="Pkinase"/>
    <property type="match status" value="1"/>
</dbReference>
<dbReference type="InterPro" id="IPR011009">
    <property type="entry name" value="Kinase-like_dom_sf"/>
</dbReference>
<keyword evidence="3 9" id="KW-0418">Kinase</keyword>
<dbReference type="PROSITE" id="PS00108">
    <property type="entry name" value="PROTEIN_KINASE_ST"/>
    <property type="match status" value="1"/>
</dbReference>
<gene>
    <name evidence="9" type="ORF">SAMN05216223_1013</name>
</gene>
<dbReference type="PANTHER" id="PTHR43289">
    <property type="entry name" value="MITOGEN-ACTIVATED PROTEIN KINASE KINASE KINASE 20-RELATED"/>
    <property type="match status" value="1"/>
</dbReference>
<feature type="region of interest" description="Disordered" evidence="6">
    <location>
        <begin position="293"/>
        <end position="339"/>
    </location>
</feature>
<keyword evidence="9" id="KW-0723">Serine/threonine-protein kinase</keyword>
<proteinExistence type="predicted"/>
<dbReference type="SUPFAM" id="SSF51230">
    <property type="entry name" value="Single hybrid motif"/>
    <property type="match status" value="1"/>
</dbReference>
<dbReference type="Proteomes" id="UP000236754">
    <property type="component" value="Unassembled WGS sequence"/>
</dbReference>
<organism evidence="9 10">
    <name type="scientific">Actinacidiphila yanglinensis</name>
    <dbReference type="NCBI Taxonomy" id="310779"/>
    <lineage>
        <taxon>Bacteria</taxon>
        <taxon>Bacillati</taxon>
        <taxon>Actinomycetota</taxon>
        <taxon>Actinomycetes</taxon>
        <taxon>Kitasatosporales</taxon>
        <taxon>Streptomycetaceae</taxon>
        <taxon>Actinacidiphila</taxon>
    </lineage>
</organism>
<evidence type="ECO:0000256" key="3">
    <source>
        <dbReference type="ARBA" id="ARBA00022777"/>
    </source>
</evidence>
<keyword evidence="7" id="KW-0812">Transmembrane</keyword>
<keyword evidence="7" id="KW-1133">Transmembrane helix</keyword>
<dbReference type="InterPro" id="IPR008271">
    <property type="entry name" value="Ser/Thr_kinase_AS"/>
</dbReference>
<dbReference type="Gene3D" id="2.40.50.100">
    <property type="match status" value="1"/>
</dbReference>
<evidence type="ECO:0000256" key="1">
    <source>
        <dbReference type="ARBA" id="ARBA00022679"/>
    </source>
</evidence>
<evidence type="ECO:0000256" key="7">
    <source>
        <dbReference type="SAM" id="Phobius"/>
    </source>
</evidence>
<dbReference type="EMBL" id="FNVU01000001">
    <property type="protein sequence ID" value="SEF45626.1"/>
    <property type="molecule type" value="Genomic_DNA"/>
</dbReference>
<feature type="compositionally biased region" description="Pro residues" evidence="6">
    <location>
        <begin position="298"/>
        <end position="322"/>
    </location>
</feature>
<name>A0A1H5S4T0_9ACTN</name>
<keyword evidence="1" id="KW-0808">Transferase</keyword>
<keyword evidence="2 5" id="KW-0547">Nucleotide-binding</keyword>
<dbReference type="PANTHER" id="PTHR43289:SF34">
    <property type="entry name" value="SERINE_THREONINE-PROTEIN KINASE YBDM-RELATED"/>
    <property type="match status" value="1"/>
</dbReference>
<dbReference type="AlphaFoldDB" id="A0A1H5S4T0"/>
<dbReference type="GO" id="GO:0004674">
    <property type="term" value="F:protein serine/threonine kinase activity"/>
    <property type="evidence" value="ECO:0007669"/>
    <property type="project" value="UniProtKB-KW"/>
</dbReference>
<evidence type="ECO:0000256" key="4">
    <source>
        <dbReference type="ARBA" id="ARBA00022840"/>
    </source>
</evidence>
<dbReference type="GO" id="GO:0005524">
    <property type="term" value="F:ATP binding"/>
    <property type="evidence" value="ECO:0007669"/>
    <property type="project" value="UniProtKB-UniRule"/>
</dbReference>
<evidence type="ECO:0000256" key="2">
    <source>
        <dbReference type="ARBA" id="ARBA00022741"/>
    </source>
</evidence>
<feature type="transmembrane region" description="Helical" evidence="7">
    <location>
        <begin position="456"/>
        <end position="479"/>
    </location>
</feature>
<protein>
    <submittedName>
        <fullName evidence="9">Serine/threonine protein kinase</fullName>
    </submittedName>
</protein>
<feature type="domain" description="Protein kinase" evidence="8">
    <location>
        <begin position="15"/>
        <end position="266"/>
    </location>
</feature>
<keyword evidence="10" id="KW-1185">Reference proteome</keyword>
<sequence length="563" mass="59384">MRELLTADPHEVGPYRLLARLGGGGMGQVFLGRSPGGRTVAVKLVRAELAEDRQFRLRFAREVEAARRVGGFYTAQVVDADTDAVPPWLVTSYIAGPSLREAVSACGPLPDDTVAALGAGLAEGLKAIHACGVVHRDLKPGNVIVADDGPRVIDFGIARALDATSHLTHAGVIGTPAFMAPEQIRGAEATPAGDVFCLAAVLAYSALGRGPFGDGPTEAVIYRVVHGDPDLSGLSADLTTLVAAGLEKDPEDRPEVAEVLDLCAALAGSGGLRLPPDVGEMISRQAAETAVLTTRTPADPPTGPVTPPPPLPPRPPVPPGPPTAVTEHLHDPGPPTRVEPLRTIQAEKGAKKGGYTPVLVPWLPGERAGARRTTVLRWNKRIGDDVAVNDTLFETTSVHGDIAISSPVKGTLLIVYRGAGRSARTGSVIAGIGTPGSKITRRPWPRPARITAVLTAWLAALAAIAALVILLAASVGPLYSGDIAKAKVGDCVAQEYDKSDTAHWITKPCFLMRMRKSLKGSGNKAMNYYGKVTMVDPPKDCDTYDPDWQRDRFEHVSFCTKKL</sequence>
<dbReference type="CDD" id="cd14014">
    <property type="entry name" value="STKc_PknB_like"/>
    <property type="match status" value="1"/>
</dbReference>
<evidence type="ECO:0000256" key="5">
    <source>
        <dbReference type="PROSITE-ProRule" id="PRU10141"/>
    </source>
</evidence>
<keyword evidence="4 5" id="KW-0067">ATP-binding</keyword>
<feature type="binding site" evidence="5">
    <location>
        <position position="43"/>
    </location>
    <ligand>
        <name>ATP</name>
        <dbReference type="ChEBI" id="CHEBI:30616"/>
    </ligand>
</feature>